<feature type="region of interest" description="Disordered" evidence="10">
    <location>
        <begin position="720"/>
        <end position="752"/>
    </location>
</feature>
<evidence type="ECO:0000256" key="3">
    <source>
        <dbReference type="ARBA" id="ARBA00014846"/>
    </source>
</evidence>
<evidence type="ECO:0000256" key="6">
    <source>
        <dbReference type="ARBA" id="ARBA00022777"/>
    </source>
</evidence>
<evidence type="ECO:0000256" key="9">
    <source>
        <dbReference type="ARBA" id="ARBA00030342"/>
    </source>
</evidence>
<feature type="compositionally biased region" description="Basic and acidic residues" evidence="10">
    <location>
        <begin position="1516"/>
        <end position="1528"/>
    </location>
</feature>
<reference evidence="12" key="1">
    <citation type="journal article" date="2023" name="BMC Genomics">
        <title>Chromosome-level genome assemblies of Cutaneotrichosporon spp. (Trichosporonales, Basidiomycota) reveal imbalanced evolution between nucleotide sequences and chromosome synteny.</title>
        <authorList>
            <person name="Kobayashi Y."/>
            <person name="Kayamori A."/>
            <person name="Aoki K."/>
            <person name="Shiwa Y."/>
            <person name="Matsutani M."/>
            <person name="Fujita N."/>
            <person name="Sugita T."/>
            <person name="Iwasaki W."/>
            <person name="Tanaka N."/>
            <person name="Takashima M."/>
        </authorList>
    </citation>
    <scope>NUCLEOTIDE SEQUENCE</scope>
    <source>
        <strain evidence="12">HIS016</strain>
    </source>
</reference>
<dbReference type="GO" id="GO:0005524">
    <property type="term" value="F:ATP binding"/>
    <property type="evidence" value="ECO:0007669"/>
    <property type="project" value="UniProtKB-KW"/>
</dbReference>
<feature type="compositionally biased region" description="Low complexity" evidence="10">
    <location>
        <begin position="1759"/>
        <end position="1772"/>
    </location>
</feature>
<feature type="compositionally biased region" description="Low complexity" evidence="10">
    <location>
        <begin position="1793"/>
        <end position="1805"/>
    </location>
</feature>
<protein>
    <recommendedName>
        <fullName evidence="3">Inositol-pentakisphosphate 2-kinase</fullName>
        <ecNumber evidence="2">2.7.1.158</ecNumber>
    </recommendedName>
    <alternativeName>
        <fullName evidence="9">Inositol-1,3,4,5,6-pentakisphosphate 2-kinase</fullName>
    </alternativeName>
    <alternativeName>
        <fullName evidence="8">Ins(1,3,4,5,6)P5 2-kinase</fullName>
    </alternativeName>
</protein>
<evidence type="ECO:0000313" key="13">
    <source>
        <dbReference type="Proteomes" id="UP001222932"/>
    </source>
</evidence>
<evidence type="ECO:0000256" key="2">
    <source>
        <dbReference type="ARBA" id="ARBA00012023"/>
    </source>
</evidence>
<organism evidence="12 13">
    <name type="scientific">Cutaneotrichosporon spelunceum</name>
    <dbReference type="NCBI Taxonomy" id="1672016"/>
    <lineage>
        <taxon>Eukaryota</taxon>
        <taxon>Fungi</taxon>
        <taxon>Dikarya</taxon>
        <taxon>Basidiomycota</taxon>
        <taxon>Agaricomycotina</taxon>
        <taxon>Tremellomycetes</taxon>
        <taxon>Trichosporonales</taxon>
        <taxon>Trichosporonaceae</taxon>
        <taxon>Cutaneotrichosporon</taxon>
    </lineage>
</organism>
<dbReference type="Proteomes" id="UP001222932">
    <property type="component" value="Unassembled WGS sequence"/>
</dbReference>
<evidence type="ECO:0000256" key="5">
    <source>
        <dbReference type="ARBA" id="ARBA00022741"/>
    </source>
</evidence>
<feature type="region of interest" description="Disordered" evidence="10">
    <location>
        <begin position="1483"/>
        <end position="1581"/>
    </location>
</feature>
<feature type="region of interest" description="Disordered" evidence="10">
    <location>
        <begin position="1651"/>
        <end position="1713"/>
    </location>
</feature>
<dbReference type="InterPro" id="IPR043001">
    <property type="entry name" value="IP5_2-K_N_lobe"/>
</dbReference>
<evidence type="ECO:0000259" key="11">
    <source>
        <dbReference type="Pfam" id="PF08101"/>
    </source>
</evidence>
<keyword evidence="5" id="KW-0547">Nucleotide-binding</keyword>
<comment type="caution">
    <text evidence="12">The sequence shown here is derived from an EMBL/GenBank/DDBJ whole genome shotgun (WGS) entry which is preliminary data.</text>
</comment>
<dbReference type="EMBL" id="BTCM01000004">
    <property type="protein sequence ID" value="GMK57356.1"/>
    <property type="molecule type" value="Genomic_DNA"/>
</dbReference>
<feature type="compositionally biased region" description="Polar residues" evidence="10">
    <location>
        <begin position="2203"/>
        <end position="2218"/>
    </location>
</feature>
<feature type="region of interest" description="Disordered" evidence="10">
    <location>
        <begin position="2192"/>
        <end position="2225"/>
    </location>
</feature>
<gene>
    <name evidence="12" type="ORF">CspeluHIS016_0401900</name>
</gene>
<keyword evidence="7" id="KW-0067">ATP-binding</keyword>
<feature type="region of interest" description="Disordered" evidence="10">
    <location>
        <begin position="1612"/>
        <end position="1635"/>
    </location>
</feature>
<feature type="compositionally biased region" description="Low complexity" evidence="10">
    <location>
        <begin position="2192"/>
        <end position="2202"/>
    </location>
</feature>
<dbReference type="SUPFAM" id="SSF48350">
    <property type="entry name" value="GTPase activation domain, GAP"/>
    <property type="match status" value="1"/>
</dbReference>
<keyword evidence="13" id="KW-1185">Reference proteome</keyword>
<proteinExistence type="predicted"/>
<dbReference type="Gene3D" id="1.10.555.10">
    <property type="entry name" value="Rho GTPase activation protein"/>
    <property type="match status" value="1"/>
</dbReference>
<feature type="region of interest" description="Disordered" evidence="10">
    <location>
        <begin position="568"/>
        <end position="590"/>
    </location>
</feature>
<dbReference type="InterPro" id="IPR012965">
    <property type="entry name" value="Msb1/Mug8_dom"/>
</dbReference>
<feature type="compositionally biased region" description="Low complexity" evidence="10">
    <location>
        <begin position="1680"/>
        <end position="1702"/>
    </location>
</feature>
<feature type="region of interest" description="Disordered" evidence="10">
    <location>
        <begin position="1"/>
        <end position="56"/>
    </location>
</feature>
<feature type="region of interest" description="Disordered" evidence="10">
    <location>
        <begin position="1745"/>
        <end position="1809"/>
    </location>
</feature>
<evidence type="ECO:0000256" key="10">
    <source>
        <dbReference type="SAM" id="MobiDB-lite"/>
    </source>
</evidence>
<name>A0AAD3TUV9_9TREE</name>
<dbReference type="GO" id="GO:0005634">
    <property type="term" value="C:nucleus"/>
    <property type="evidence" value="ECO:0007669"/>
    <property type="project" value="TreeGrafter"/>
</dbReference>
<dbReference type="GO" id="GO:0035299">
    <property type="term" value="F:inositol-1,3,4,5,6-pentakisphosphate 2-kinase activity"/>
    <property type="evidence" value="ECO:0007669"/>
    <property type="project" value="UniProtKB-EC"/>
</dbReference>
<evidence type="ECO:0000256" key="8">
    <source>
        <dbReference type="ARBA" id="ARBA00029574"/>
    </source>
</evidence>
<evidence type="ECO:0000313" key="12">
    <source>
        <dbReference type="EMBL" id="GMK57356.1"/>
    </source>
</evidence>
<keyword evidence="4" id="KW-0808">Transferase</keyword>
<accession>A0AAD3TUV9</accession>
<evidence type="ECO:0000256" key="7">
    <source>
        <dbReference type="ARBA" id="ARBA00022840"/>
    </source>
</evidence>
<dbReference type="Pfam" id="PF06090">
    <property type="entry name" value="Ins_P5_2-kin"/>
    <property type="match status" value="1"/>
</dbReference>
<feature type="region of interest" description="Disordered" evidence="10">
    <location>
        <begin position="2133"/>
        <end position="2153"/>
    </location>
</feature>
<feature type="compositionally biased region" description="Polar residues" evidence="10">
    <location>
        <begin position="720"/>
        <end position="734"/>
    </location>
</feature>
<evidence type="ECO:0000256" key="4">
    <source>
        <dbReference type="ARBA" id="ARBA00022679"/>
    </source>
</evidence>
<dbReference type="EC" id="2.7.1.158" evidence="2"/>
<feature type="compositionally biased region" description="Polar residues" evidence="10">
    <location>
        <begin position="1487"/>
        <end position="1515"/>
    </location>
</feature>
<dbReference type="Pfam" id="PF08101">
    <property type="entry name" value="Msb1-Mug8_dom"/>
    <property type="match status" value="1"/>
</dbReference>
<dbReference type="PANTHER" id="PTHR14456">
    <property type="entry name" value="INOSITOL POLYPHOSPHATE KINASE 1"/>
    <property type="match status" value="1"/>
</dbReference>
<reference evidence="12" key="2">
    <citation type="submission" date="2023-06" db="EMBL/GenBank/DDBJ databases">
        <authorList>
            <person name="Kobayashi Y."/>
            <person name="Kayamori A."/>
            <person name="Aoki K."/>
            <person name="Shiwa Y."/>
            <person name="Fujita N."/>
            <person name="Sugita T."/>
            <person name="Iwasaki W."/>
            <person name="Tanaka N."/>
            <person name="Takashima M."/>
        </authorList>
    </citation>
    <scope>NUCLEOTIDE SEQUENCE</scope>
    <source>
        <strain evidence="12">HIS016</strain>
    </source>
</reference>
<evidence type="ECO:0000256" key="1">
    <source>
        <dbReference type="ARBA" id="ARBA00001774"/>
    </source>
</evidence>
<feature type="compositionally biased region" description="Low complexity" evidence="10">
    <location>
        <begin position="1542"/>
        <end position="1551"/>
    </location>
</feature>
<comment type="catalytic activity">
    <reaction evidence="1">
        <text>1D-myo-inositol 1,3,4,5,6-pentakisphosphate + ATP = 1D-myo-inositol hexakisphosphate + ADP + H(+)</text>
        <dbReference type="Rhea" id="RHEA:20313"/>
        <dbReference type="ChEBI" id="CHEBI:15378"/>
        <dbReference type="ChEBI" id="CHEBI:30616"/>
        <dbReference type="ChEBI" id="CHEBI:57733"/>
        <dbReference type="ChEBI" id="CHEBI:58130"/>
        <dbReference type="ChEBI" id="CHEBI:456216"/>
        <dbReference type="EC" id="2.7.1.158"/>
    </reaction>
</comment>
<dbReference type="GO" id="GO:0032958">
    <property type="term" value="P:inositol phosphate biosynthetic process"/>
    <property type="evidence" value="ECO:0007669"/>
    <property type="project" value="TreeGrafter"/>
</dbReference>
<feature type="domain" description="Meiotically up-regulated protein Msb1/Mug8" evidence="11">
    <location>
        <begin position="222"/>
        <end position="375"/>
    </location>
</feature>
<dbReference type="InterPro" id="IPR009286">
    <property type="entry name" value="Ins_P5_2-kin"/>
</dbReference>
<dbReference type="Gene3D" id="3.30.200.110">
    <property type="entry name" value="Inositol-pentakisphosphate 2-kinase, N-lobe"/>
    <property type="match status" value="1"/>
</dbReference>
<dbReference type="PANTHER" id="PTHR14456:SF2">
    <property type="entry name" value="INOSITOL-PENTAKISPHOSPHATE 2-KINASE"/>
    <property type="match status" value="1"/>
</dbReference>
<dbReference type="InterPro" id="IPR008936">
    <property type="entry name" value="Rho_GTPase_activation_prot"/>
</dbReference>
<keyword evidence="6" id="KW-0418">Kinase</keyword>
<sequence>MVSLFSLFSSKKRPKATDRRPTSPTSPKRARSVRNPASSQFKADATRRASSEGGGLAARRLKASAATATLSCTTAQPTTVGRSGQPTAPPRINISLPFEAQAHDNDASLGLDGVGRTPVLTAAERRVLDDQRYTPADLQAVWEWLGPEFATRGAETVGIMLPRRLETSKDRQRQIASLFVLARRPKLADKFPSLTSRYPIVPEDEAADAWKSRLVAVAKDTPNPVDLAEVLKTILRRLVGNARPIIDPATYVRFVQQEHAASYPRVAYATMLEPHLTDEVTGLLAALFEVVAAVAMHADTNSMSAGRLCHLFGWWLLGAMPDGTTSWNGLYEAYRLAGQRAEHLFYARVRWQTTLQKMPRRLVQLILSYPFGESSASSEHLPLPPASTFPRRVLHVTLGTDSTLPTGTAPAKALGDALIAKLDSDVTAPTWVSIRGEDLDAVLSADSRQFLAELAAAKGLDFTSPPGSPTRLPDDELQCQTFDGRRRSMSFEIPRLDVAGPESPRRTVFRLSSAINLNPPRASAQSPPQWDDFLQTGFSDTSSAVSDLSLSLKKPTAALRLSAGSAKSASASSGSHLQVPKRRSLPSGKRTTHYVISAEEIVEVEDGFIHFVEDGQLDPVASASWPRFALVQLAQPLQTPPNPDSVDWLLVTVKKREAKRAPSIDEPMPDLRSPYPLRPLSPSTTNTTATSRFSTAFGFSSLASKFRRKSYLAELASHTGPTRSRSLQPITHQQWESRHVTRNSGASDAPTEYTIGETGEMVVIPSPSSSAPISPHSLPPSQMDPVLARSAPTDWVYLGEGGAHVVFRYRGTDPALQGRAMRLVKADGATADAALRHTWAEELLPQFLPASLLASPAPAIVDEKWMRAVVTPTEIMRPAERRAEGKPLAESVDYSRPVQLMDDLTCGVVGEKVLAIEIKPKWGFLPQARHLTPLESIPIKSRNCRFCLHQHYRGESIDGTVYCPIGLYSGDRTRVQKALDGLWAQWHAHSGGKNNLRVYVDGKMVLPLSAELIPTTREGDLAVGTSDFLIPLLEKSGALQQLKQLQSTLDATNISSLARQFSEAKPGVQPFAPEFVSEPTAAELTSFANKYLAEPGAGARADAWTLREREIAFMLSAIFKDCSMVIRAVLRNTGSGYELDEPKSSVKLIDTDLKPLTNMKKWYDLDEKLWRYWAETRGSEEQTVIIPAEPVDSPHHSYRNLTKTVGATLVAAGGVYSIHGSPNPDDSSACSIASIDAANTALASTIPDASPKDHVVGNEVLEPEIHAAPEHLSPEDPERTDGPSIESVTRVLEAPAAIVPAALVPLPANDPAAKAEAVAASHIVETERTESAKPEAAHREVATEVVAEDAEVPEPVCELAAEPMVTVEAEQPTLVQTVTSPATEEQVIPTAEEKATLTAEEKVELTAEEKVNLPAEEKAKPLVEETADVLAEPVMKEVATAPGEPAAAGEEPSSTTNKKAGFAALAATGIAAGAAAAVTVASKDTARSSSTTKATLSPQNVRHWPSSDSLTQPENTLRRKTSDLESKSRVARISSLFNRRASQTTPMSPTKQPKPTPPSKSPKKEKEDGFASRFLKPKKSGVVQMTPTVPIAAAAAATTAGVATVATAAVKDNQDEPETASEVKAEPAAEAVSQVTEEYQIKEAVEVTKTTKTVTEDEVQTTAPDKAEATDVETAKPTSTELAVEPTPEVEPTPAAESEPVPIAKADAPPLPAVTKVEEITETGAPRSAGAIAAKHTVVETTAVSAASAEPVLETSEPAVETTTGSATEATAKPAVDATPALPREAEEQITDVEPVVTPAPEPEVLASDDVPAPTEISVLAEVPTSSSAEVSKVRAVVMEAEESVVAIPAEAETVVSIPAKAEAVSIPAEVSGPAPAEVPKSAELETVSAATTGAPATTGTAHISLAAAPVAQEVVSPELAQLSSSPHTPAMPIRESFSSTENILPASPYSPAQLVGQGSHSAVKATQFPRLSAFGDDLRIASPDLANLRQSPPLHTNSPVLDGPTIVPTKSIESPVESPLRKADTAFPRLSAFIDKDTPGIAALRDLDEPEIPSVPTPIEEESRSLQPSPNVATFAERSAYAKTSPLDAFGITAAAPVLPATGVAPEPEEPVEPASDESQLLAKVTTVDLSSPAKPKEMTPTKLHPTATTPEHVARYQNAALPPLPHMRTMSDTSATESIFDSDAFATAPISPISGTPIISQESFGFTTNETEQPSTPHAAEFE</sequence>